<feature type="compositionally biased region" description="Acidic residues" evidence="1">
    <location>
        <begin position="345"/>
        <end position="357"/>
    </location>
</feature>
<keyword evidence="3" id="KW-1185">Reference proteome</keyword>
<evidence type="ECO:0000313" key="2">
    <source>
        <dbReference type="Ensembl" id="ENSLLTP00000006280.1"/>
    </source>
</evidence>
<feature type="compositionally biased region" description="Basic and acidic residues" evidence="1">
    <location>
        <begin position="254"/>
        <end position="279"/>
    </location>
</feature>
<feature type="region of interest" description="Disordered" evidence="1">
    <location>
        <begin position="165"/>
        <end position="357"/>
    </location>
</feature>
<dbReference type="GeneTree" id="ENSGT00940000154477"/>
<dbReference type="Proteomes" id="UP000694406">
    <property type="component" value="Unplaced"/>
</dbReference>
<sequence>HTYGYISGPLVSDMDTDAPEEEEEDEADVEIVKMQNKRLVLRGLEQTPASSVGDLESSVTGSMINGWGSASEDDNISSGRSSVSSSDGSFFTDADFAQAVAAAAEYAGLKVAKRQMQMSDFWGKNTSKCCSFLGHRHYHASHCPRPTSPVSTDSNMSAAVIQRVRPTKKQKHQQGHLRREVYTDDLPPPPVPPPAIKSPTAQSKSQVDIRPVMLPKLSSIEPRTERAVERKGIGYKGKEGSDGCQHSDMWTCSGERRESQEQQSDSKLRGNKPARRDGTPAKTHPLPEDILPYCRPTFPTSNNTRDPSSSSSMSSRGSGSRQKAEQANLSRRNIAEMQVFGTYDQGEDEDELQETES</sequence>
<evidence type="ECO:0000256" key="1">
    <source>
        <dbReference type="SAM" id="MobiDB-lite"/>
    </source>
</evidence>
<evidence type="ECO:0000313" key="3">
    <source>
        <dbReference type="Proteomes" id="UP000694406"/>
    </source>
</evidence>
<organism evidence="2 3">
    <name type="scientific">Laticauda laticaudata</name>
    <name type="common">Blue-ringed sea krait</name>
    <name type="synonym">Blue-lipped sea krait</name>
    <dbReference type="NCBI Taxonomy" id="8630"/>
    <lineage>
        <taxon>Eukaryota</taxon>
        <taxon>Metazoa</taxon>
        <taxon>Chordata</taxon>
        <taxon>Craniata</taxon>
        <taxon>Vertebrata</taxon>
        <taxon>Euteleostomi</taxon>
        <taxon>Lepidosauria</taxon>
        <taxon>Squamata</taxon>
        <taxon>Bifurcata</taxon>
        <taxon>Unidentata</taxon>
        <taxon>Episquamata</taxon>
        <taxon>Toxicofera</taxon>
        <taxon>Serpentes</taxon>
        <taxon>Colubroidea</taxon>
        <taxon>Elapidae</taxon>
        <taxon>Laticaudinae</taxon>
        <taxon>Laticauda</taxon>
    </lineage>
</organism>
<protein>
    <submittedName>
        <fullName evidence="2">Uncharacterized protein</fullName>
    </submittedName>
</protein>
<accession>A0A8C5RS91</accession>
<reference evidence="2" key="2">
    <citation type="submission" date="2025-09" db="UniProtKB">
        <authorList>
            <consortium name="Ensembl"/>
        </authorList>
    </citation>
    <scope>IDENTIFICATION</scope>
</reference>
<feature type="region of interest" description="Disordered" evidence="1">
    <location>
        <begin position="1"/>
        <end position="28"/>
    </location>
</feature>
<dbReference type="AlphaFoldDB" id="A0A8C5RS91"/>
<feature type="compositionally biased region" description="Basic residues" evidence="1">
    <location>
        <begin position="165"/>
        <end position="176"/>
    </location>
</feature>
<feature type="compositionally biased region" description="Basic and acidic residues" evidence="1">
    <location>
        <begin position="222"/>
        <end position="241"/>
    </location>
</feature>
<feature type="compositionally biased region" description="Polar residues" evidence="1">
    <location>
        <begin position="298"/>
        <end position="307"/>
    </location>
</feature>
<feature type="compositionally biased region" description="Low complexity" evidence="1">
    <location>
        <begin position="308"/>
        <end position="321"/>
    </location>
</feature>
<name>A0A8C5RS91_LATLA</name>
<dbReference type="Ensembl" id="ENSLLTT00000006528.1">
    <property type="protein sequence ID" value="ENSLLTP00000006280.1"/>
    <property type="gene ID" value="ENSLLTG00000004821.1"/>
</dbReference>
<feature type="compositionally biased region" description="Pro residues" evidence="1">
    <location>
        <begin position="186"/>
        <end position="196"/>
    </location>
</feature>
<proteinExistence type="predicted"/>
<feature type="compositionally biased region" description="Acidic residues" evidence="1">
    <location>
        <begin position="14"/>
        <end position="28"/>
    </location>
</feature>
<reference evidence="2" key="1">
    <citation type="submission" date="2025-08" db="UniProtKB">
        <authorList>
            <consortium name="Ensembl"/>
        </authorList>
    </citation>
    <scope>IDENTIFICATION</scope>
</reference>